<feature type="modified residue" description="4-aspartylphosphate" evidence="2">
    <location>
        <position position="60"/>
    </location>
</feature>
<comment type="caution">
    <text evidence="4">The sequence shown here is derived from an EMBL/GenBank/DDBJ whole genome shotgun (WGS) entry which is preliminary data.</text>
</comment>
<dbReference type="PROSITE" id="PS50110">
    <property type="entry name" value="RESPONSE_REGULATORY"/>
    <property type="match status" value="1"/>
</dbReference>
<dbReference type="Proteomes" id="UP000229641">
    <property type="component" value="Unassembled WGS sequence"/>
</dbReference>
<dbReference type="Pfam" id="PF00072">
    <property type="entry name" value="Response_reg"/>
    <property type="match status" value="1"/>
</dbReference>
<dbReference type="InterPro" id="IPR011006">
    <property type="entry name" value="CheY-like_superfamily"/>
</dbReference>
<organism evidence="4 5">
    <name type="scientific">Candidatus Ghiorseimicrobium undicola</name>
    <dbReference type="NCBI Taxonomy" id="1974746"/>
    <lineage>
        <taxon>Bacteria</taxon>
        <taxon>Pseudomonadati</taxon>
        <taxon>Candidatus Omnitrophota</taxon>
        <taxon>Candidatus Ghiorseimicrobium</taxon>
    </lineage>
</organism>
<evidence type="ECO:0000259" key="3">
    <source>
        <dbReference type="PROSITE" id="PS50110"/>
    </source>
</evidence>
<name>A0A2H0LX87_9BACT</name>
<dbReference type="EMBL" id="PCWA01000076">
    <property type="protein sequence ID" value="PIQ88996.1"/>
    <property type="molecule type" value="Genomic_DNA"/>
</dbReference>
<dbReference type="PANTHER" id="PTHR44591">
    <property type="entry name" value="STRESS RESPONSE REGULATOR PROTEIN 1"/>
    <property type="match status" value="1"/>
</dbReference>
<dbReference type="AlphaFoldDB" id="A0A2H0LX87"/>
<feature type="domain" description="Response regulatory" evidence="3">
    <location>
        <begin position="10"/>
        <end position="128"/>
    </location>
</feature>
<dbReference type="PANTHER" id="PTHR44591:SF3">
    <property type="entry name" value="RESPONSE REGULATORY DOMAIN-CONTAINING PROTEIN"/>
    <property type="match status" value="1"/>
</dbReference>
<dbReference type="GO" id="GO:0000160">
    <property type="term" value="P:phosphorelay signal transduction system"/>
    <property type="evidence" value="ECO:0007669"/>
    <property type="project" value="InterPro"/>
</dbReference>
<dbReference type="SMART" id="SM00448">
    <property type="entry name" value="REC"/>
    <property type="match status" value="1"/>
</dbReference>
<evidence type="ECO:0000313" key="4">
    <source>
        <dbReference type="EMBL" id="PIQ88996.1"/>
    </source>
</evidence>
<gene>
    <name evidence="4" type="ORF">COV72_05425</name>
</gene>
<evidence type="ECO:0000256" key="1">
    <source>
        <dbReference type="ARBA" id="ARBA00022553"/>
    </source>
</evidence>
<accession>A0A2H0LX87</accession>
<dbReference type="SUPFAM" id="SSF52172">
    <property type="entry name" value="CheY-like"/>
    <property type="match status" value="1"/>
</dbReference>
<sequence>MEADSCKKAKILIIDDEKTMCASLKSFLERTGKYEIYSTTSPIEGINLAKKKQPDLILLDIIMAEMDGSEVAAYLSDDPSTKDILILFVSVLVNREEVEKNKGLVGGRPFISKPLDIKKLMARIESLLQVPPIAAS</sequence>
<dbReference type="Gene3D" id="3.40.50.2300">
    <property type="match status" value="1"/>
</dbReference>
<evidence type="ECO:0000256" key="2">
    <source>
        <dbReference type="PROSITE-ProRule" id="PRU00169"/>
    </source>
</evidence>
<keyword evidence="1 2" id="KW-0597">Phosphoprotein</keyword>
<protein>
    <recommendedName>
        <fullName evidence="3">Response regulatory domain-containing protein</fullName>
    </recommendedName>
</protein>
<dbReference type="InterPro" id="IPR050595">
    <property type="entry name" value="Bact_response_regulator"/>
</dbReference>
<proteinExistence type="predicted"/>
<evidence type="ECO:0000313" key="5">
    <source>
        <dbReference type="Proteomes" id="UP000229641"/>
    </source>
</evidence>
<dbReference type="InterPro" id="IPR001789">
    <property type="entry name" value="Sig_transdc_resp-reg_receiver"/>
</dbReference>
<reference evidence="4 5" key="1">
    <citation type="submission" date="2017-09" db="EMBL/GenBank/DDBJ databases">
        <title>Depth-based differentiation of microbial function through sediment-hosted aquifers and enrichment of novel symbionts in the deep terrestrial subsurface.</title>
        <authorList>
            <person name="Probst A.J."/>
            <person name="Ladd B."/>
            <person name="Jarett J.K."/>
            <person name="Geller-Mcgrath D.E."/>
            <person name="Sieber C.M."/>
            <person name="Emerson J.B."/>
            <person name="Anantharaman K."/>
            <person name="Thomas B.C."/>
            <person name="Malmstrom R."/>
            <person name="Stieglmeier M."/>
            <person name="Klingl A."/>
            <person name="Woyke T."/>
            <person name="Ryan C.M."/>
            <person name="Banfield J.F."/>
        </authorList>
    </citation>
    <scope>NUCLEOTIDE SEQUENCE [LARGE SCALE GENOMIC DNA]</scope>
    <source>
        <strain evidence="4">CG11_big_fil_rev_8_21_14_0_20_42_13</strain>
    </source>
</reference>